<proteinExistence type="predicted"/>
<feature type="compositionally biased region" description="Polar residues" evidence="1">
    <location>
        <begin position="1"/>
        <end position="14"/>
    </location>
</feature>
<feature type="region of interest" description="Disordered" evidence="1">
    <location>
        <begin position="1"/>
        <end position="126"/>
    </location>
</feature>
<dbReference type="EMBL" id="ML119352">
    <property type="protein sequence ID" value="RPB06439.1"/>
    <property type="molecule type" value="Genomic_DNA"/>
</dbReference>
<evidence type="ECO:0000313" key="3">
    <source>
        <dbReference type="Proteomes" id="UP000277580"/>
    </source>
</evidence>
<accession>A0A3N4KAP2</accession>
<sequence>MIQYIQHPTGQAQSAVPPASRHLQTAQARPTAPITHREPPTNYTPPHFITASPTPSPTHTPHPVLTPARRPLHHLSLPTVTATPHTHPHTEPSTRRPPQPSNHDTPLRNGPYLFPRPNQQLAQSRPNEGCGITYILRISSLRDRIHQQRQVPSGDPGRLLADVRRCCGWRGCGMLRSTRAVCVDTCGARGV</sequence>
<name>A0A3N4KAP2_9PEZI</name>
<gene>
    <name evidence="2" type="ORF">P167DRAFT_162752</name>
</gene>
<evidence type="ECO:0000313" key="2">
    <source>
        <dbReference type="EMBL" id="RPB06439.1"/>
    </source>
</evidence>
<keyword evidence="3" id="KW-1185">Reference proteome</keyword>
<dbReference type="Proteomes" id="UP000277580">
    <property type="component" value="Unassembled WGS sequence"/>
</dbReference>
<dbReference type="AlphaFoldDB" id="A0A3N4KAP2"/>
<protein>
    <submittedName>
        <fullName evidence="2">Uncharacterized protein</fullName>
    </submittedName>
</protein>
<organism evidence="2 3">
    <name type="scientific">Morchella conica CCBAS932</name>
    <dbReference type="NCBI Taxonomy" id="1392247"/>
    <lineage>
        <taxon>Eukaryota</taxon>
        <taxon>Fungi</taxon>
        <taxon>Dikarya</taxon>
        <taxon>Ascomycota</taxon>
        <taxon>Pezizomycotina</taxon>
        <taxon>Pezizomycetes</taxon>
        <taxon>Pezizales</taxon>
        <taxon>Morchellaceae</taxon>
        <taxon>Morchella</taxon>
    </lineage>
</organism>
<evidence type="ECO:0000256" key="1">
    <source>
        <dbReference type="SAM" id="MobiDB-lite"/>
    </source>
</evidence>
<feature type="compositionally biased region" description="Polar residues" evidence="1">
    <location>
        <begin position="117"/>
        <end position="126"/>
    </location>
</feature>
<reference evidence="2 3" key="1">
    <citation type="journal article" date="2018" name="Nat. Ecol. Evol.">
        <title>Pezizomycetes genomes reveal the molecular basis of ectomycorrhizal truffle lifestyle.</title>
        <authorList>
            <person name="Murat C."/>
            <person name="Payen T."/>
            <person name="Noel B."/>
            <person name="Kuo A."/>
            <person name="Morin E."/>
            <person name="Chen J."/>
            <person name="Kohler A."/>
            <person name="Krizsan K."/>
            <person name="Balestrini R."/>
            <person name="Da Silva C."/>
            <person name="Montanini B."/>
            <person name="Hainaut M."/>
            <person name="Levati E."/>
            <person name="Barry K.W."/>
            <person name="Belfiori B."/>
            <person name="Cichocki N."/>
            <person name="Clum A."/>
            <person name="Dockter R.B."/>
            <person name="Fauchery L."/>
            <person name="Guy J."/>
            <person name="Iotti M."/>
            <person name="Le Tacon F."/>
            <person name="Lindquist E.A."/>
            <person name="Lipzen A."/>
            <person name="Malagnac F."/>
            <person name="Mello A."/>
            <person name="Molinier V."/>
            <person name="Miyauchi S."/>
            <person name="Poulain J."/>
            <person name="Riccioni C."/>
            <person name="Rubini A."/>
            <person name="Sitrit Y."/>
            <person name="Splivallo R."/>
            <person name="Traeger S."/>
            <person name="Wang M."/>
            <person name="Zifcakova L."/>
            <person name="Wipf D."/>
            <person name="Zambonelli A."/>
            <person name="Paolocci F."/>
            <person name="Nowrousian M."/>
            <person name="Ottonello S."/>
            <person name="Baldrian P."/>
            <person name="Spatafora J.W."/>
            <person name="Henrissat B."/>
            <person name="Nagy L.G."/>
            <person name="Aury J.M."/>
            <person name="Wincker P."/>
            <person name="Grigoriev I.V."/>
            <person name="Bonfante P."/>
            <person name="Martin F.M."/>
        </authorList>
    </citation>
    <scope>NUCLEOTIDE SEQUENCE [LARGE SCALE GENOMIC DNA]</scope>
    <source>
        <strain evidence="2 3">CCBAS932</strain>
    </source>
</reference>
<dbReference type="InParanoid" id="A0A3N4KAP2"/>